<keyword evidence="4" id="KW-1185">Reference proteome</keyword>
<dbReference type="Proteomes" id="UP000266721">
    <property type="component" value="Unassembled WGS sequence"/>
</dbReference>
<protein>
    <submittedName>
        <fullName evidence="3">Uncharacterized protein</fullName>
    </submittedName>
</protein>
<name>A0A409V695_MYTGA</name>
<gene>
    <name evidence="3" type="ORF">AM593_06162</name>
</gene>
<feature type="non-terminal residue" evidence="3">
    <location>
        <position position="1"/>
    </location>
</feature>
<evidence type="ECO:0000256" key="1">
    <source>
        <dbReference type="SAM" id="MobiDB-lite"/>
    </source>
</evidence>
<keyword evidence="2" id="KW-1133">Transmembrane helix</keyword>
<keyword evidence="2" id="KW-0812">Transmembrane</keyword>
<dbReference type="AlphaFoldDB" id="A0A409V695"/>
<evidence type="ECO:0000313" key="4">
    <source>
        <dbReference type="Proteomes" id="UP000266721"/>
    </source>
</evidence>
<organism evidence="3 4">
    <name type="scientific">Mytilus galloprovincialis</name>
    <name type="common">Mediterranean mussel</name>
    <dbReference type="NCBI Taxonomy" id="29158"/>
    <lineage>
        <taxon>Eukaryota</taxon>
        <taxon>Metazoa</taxon>
        <taxon>Spiralia</taxon>
        <taxon>Lophotrochozoa</taxon>
        <taxon>Mollusca</taxon>
        <taxon>Bivalvia</taxon>
        <taxon>Autobranchia</taxon>
        <taxon>Pteriomorphia</taxon>
        <taxon>Mytilida</taxon>
        <taxon>Mytiloidea</taxon>
        <taxon>Mytilidae</taxon>
        <taxon>Mytilinae</taxon>
        <taxon>Mytilus</taxon>
    </lineage>
</organism>
<dbReference type="EMBL" id="KV623419">
    <property type="protein sequence ID" value="OPL07308.1"/>
    <property type="molecule type" value="Genomic_DNA"/>
</dbReference>
<evidence type="ECO:0000256" key="2">
    <source>
        <dbReference type="SAM" id="Phobius"/>
    </source>
</evidence>
<sequence length="129" mass="14839">LLHIIAEWSSWTDDFDDTDWNSPSDDDDDESENQTLIIALIVSCTLIMMCGCFCKYKCKRSRNSEDSEPRQVMNMHYMQNSIYHRKADQPTASESSDEGPGNSENIRDVRRFPDIETWAASFANDNSET</sequence>
<evidence type="ECO:0000313" key="3">
    <source>
        <dbReference type="EMBL" id="OPL07308.1"/>
    </source>
</evidence>
<feature type="region of interest" description="Disordered" evidence="1">
    <location>
        <begin position="83"/>
        <end position="112"/>
    </location>
</feature>
<keyword evidence="2" id="KW-0472">Membrane</keyword>
<feature type="transmembrane region" description="Helical" evidence="2">
    <location>
        <begin position="36"/>
        <end position="54"/>
    </location>
</feature>
<proteinExistence type="predicted"/>
<accession>A0A409V695</accession>
<feature type="non-terminal residue" evidence="3">
    <location>
        <position position="129"/>
    </location>
</feature>
<reference evidence="3 4" key="1">
    <citation type="journal article" date="2016" name="PLoS ONE">
        <title>A First Insight into the Genome of the Filter-Feeder Mussel Mytilus galloprovincialis.</title>
        <authorList>
            <person name="Murgarella M."/>
            <person name="Puiu D."/>
            <person name="Novoa B."/>
            <person name="Figueras A."/>
            <person name="Posada D."/>
            <person name="Canchaya C."/>
        </authorList>
    </citation>
    <scope>NUCLEOTIDE SEQUENCE [LARGE SCALE GENOMIC DNA]</scope>
    <source>
        <tissue evidence="3">Muscle</tissue>
    </source>
</reference>